<dbReference type="CDD" id="cd09120">
    <property type="entry name" value="PLDc_DNaseII_1"/>
    <property type="match status" value="1"/>
</dbReference>
<dbReference type="InterPro" id="IPR004947">
    <property type="entry name" value="DNase_II"/>
</dbReference>
<evidence type="ECO:0000313" key="5">
    <source>
        <dbReference type="Proteomes" id="UP000835052"/>
    </source>
</evidence>
<keyword evidence="2" id="KW-0378">Hydrolase</keyword>
<dbReference type="EMBL" id="CAJGYM010000010">
    <property type="protein sequence ID" value="CAD6189381.1"/>
    <property type="molecule type" value="Genomic_DNA"/>
</dbReference>
<evidence type="ECO:0000256" key="2">
    <source>
        <dbReference type="ARBA" id="ARBA00022801"/>
    </source>
</evidence>
<feature type="signal peptide" evidence="3">
    <location>
        <begin position="1"/>
        <end position="18"/>
    </location>
</feature>
<dbReference type="GO" id="GO:0004531">
    <property type="term" value="F:deoxyribonuclease II activity"/>
    <property type="evidence" value="ECO:0007669"/>
    <property type="project" value="InterPro"/>
</dbReference>
<dbReference type="GO" id="GO:0006309">
    <property type="term" value="P:apoptotic DNA fragmentation"/>
    <property type="evidence" value="ECO:0007669"/>
    <property type="project" value="TreeGrafter"/>
</dbReference>
<accession>A0A8S1H1H4</accession>
<sequence>MRFLCFFVVASLVFHAQGENGCKDLQGQNVDWFIVYKLPQIAKTWESGNEYAYLDANNINWTLQTDINDPNRGVGLTIKQIYKSDKFYWIEKTIEKDDFHIMYSDDDPVGKAESYRGHAKGIALFDSSSGFWIIHSVPNFPPSKSYSYPSTAKKYGQTIMCLSFNVASLSDIAEQWRFMQVTPYSSNLPDKFANRNVISKQSLSKSAAEFKSLKRLVTRDGTTIFSCAKHKKFNGDVWNDIISQEMGVTLAVESWLNGSGDDLHSTCAARSQTHDVREVKVLGQKFKSSKDHSKWGVADKAIKPLVCIAETVEREKKLIYKSLAPL</sequence>
<gene>
    <name evidence="4" type="ORF">CAUJ_LOCUS5300</name>
</gene>
<evidence type="ECO:0000256" key="3">
    <source>
        <dbReference type="SAM" id="SignalP"/>
    </source>
</evidence>
<dbReference type="OrthoDB" id="10261598at2759"/>
<dbReference type="Pfam" id="PF03265">
    <property type="entry name" value="DNase_II"/>
    <property type="match status" value="1"/>
</dbReference>
<comment type="similarity">
    <text evidence="1">Belongs to the DNase II family.</text>
</comment>
<protein>
    <submittedName>
        <fullName evidence="4">Uncharacterized protein</fullName>
    </submittedName>
</protein>
<comment type="caution">
    <text evidence="4">The sequence shown here is derived from an EMBL/GenBank/DDBJ whole genome shotgun (WGS) entry which is preliminary data.</text>
</comment>
<evidence type="ECO:0000256" key="1">
    <source>
        <dbReference type="ARBA" id="ARBA00007527"/>
    </source>
</evidence>
<dbReference type="Proteomes" id="UP000835052">
    <property type="component" value="Unassembled WGS sequence"/>
</dbReference>
<keyword evidence="5" id="KW-1185">Reference proteome</keyword>
<proteinExistence type="inferred from homology"/>
<organism evidence="4 5">
    <name type="scientific">Caenorhabditis auriculariae</name>
    <dbReference type="NCBI Taxonomy" id="2777116"/>
    <lineage>
        <taxon>Eukaryota</taxon>
        <taxon>Metazoa</taxon>
        <taxon>Ecdysozoa</taxon>
        <taxon>Nematoda</taxon>
        <taxon>Chromadorea</taxon>
        <taxon>Rhabditida</taxon>
        <taxon>Rhabditina</taxon>
        <taxon>Rhabditomorpha</taxon>
        <taxon>Rhabditoidea</taxon>
        <taxon>Rhabditidae</taxon>
        <taxon>Peloderinae</taxon>
        <taxon>Caenorhabditis</taxon>
    </lineage>
</organism>
<dbReference type="AlphaFoldDB" id="A0A8S1H1H4"/>
<dbReference type="PANTHER" id="PTHR10858:SF30">
    <property type="entry name" value="CELL-DEATH-RELATED NUCLEASE 7"/>
    <property type="match status" value="1"/>
</dbReference>
<dbReference type="PANTHER" id="PTHR10858">
    <property type="entry name" value="DEOXYRIBONUCLEASE II"/>
    <property type="match status" value="1"/>
</dbReference>
<keyword evidence="3" id="KW-0732">Signal</keyword>
<reference evidence="4" key="1">
    <citation type="submission" date="2020-10" db="EMBL/GenBank/DDBJ databases">
        <authorList>
            <person name="Kikuchi T."/>
        </authorList>
    </citation>
    <scope>NUCLEOTIDE SEQUENCE</scope>
    <source>
        <strain evidence="4">NKZ352</strain>
    </source>
</reference>
<feature type="chain" id="PRO_5035817370" evidence="3">
    <location>
        <begin position="19"/>
        <end position="326"/>
    </location>
</feature>
<name>A0A8S1H1H4_9PELO</name>
<evidence type="ECO:0000313" key="4">
    <source>
        <dbReference type="EMBL" id="CAD6189381.1"/>
    </source>
</evidence>